<protein>
    <submittedName>
        <fullName evidence="2">Uncharacterized protein</fullName>
    </submittedName>
</protein>
<keyword evidence="1" id="KW-1133">Transmembrane helix</keyword>
<feature type="transmembrane region" description="Helical" evidence="1">
    <location>
        <begin position="42"/>
        <end position="63"/>
    </location>
</feature>
<proteinExistence type="predicted"/>
<sequence length="69" mass="7659">MIIEYLSSLFGWLIWGWIGFMWLAMTISMIGSGFKSTGATSMFALCGIFGLLLIQVTGAEVPFRTLFDL</sequence>
<keyword evidence="1" id="KW-0472">Membrane</keyword>
<keyword evidence="1" id="KW-0812">Transmembrane</keyword>
<dbReference type="Proteomes" id="UP000051934">
    <property type="component" value="Unassembled WGS sequence"/>
</dbReference>
<dbReference type="EMBL" id="LIBB01000627">
    <property type="protein sequence ID" value="KRO66724.1"/>
    <property type="molecule type" value="Genomic_DNA"/>
</dbReference>
<feature type="transmembrane region" description="Helical" evidence="1">
    <location>
        <begin position="12"/>
        <end position="30"/>
    </location>
</feature>
<accession>A0A0R2RVS7</accession>
<evidence type="ECO:0000313" key="3">
    <source>
        <dbReference type="Proteomes" id="UP000051934"/>
    </source>
</evidence>
<comment type="caution">
    <text evidence="2">The sequence shown here is derived from an EMBL/GenBank/DDBJ whole genome shotgun (WGS) entry which is preliminary data.</text>
</comment>
<dbReference type="AlphaFoldDB" id="A0A0R2RVS7"/>
<name>A0A0R2RVS7_9GAMM</name>
<evidence type="ECO:0000256" key="1">
    <source>
        <dbReference type="SAM" id="Phobius"/>
    </source>
</evidence>
<evidence type="ECO:0000313" key="2">
    <source>
        <dbReference type="EMBL" id="KRO66724.1"/>
    </source>
</evidence>
<organism evidence="2 3">
    <name type="scientific">OM182 bacterium BACL3 MAG-120507-bin80</name>
    <dbReference type="NCBI Taxonomy" id="1655577"/>
    <lineage>
        <taxon>Bacteria</taxon>
        <taxon>Pseudomonadati</taxon>
        <taxon>Pseudomonadota</taxon>
        <taxon>Gammaproteobacteria</taxon>
        <taxon>OMG group</taxon>
        <taxon>OM182 clade</taxon>
    </lineage>
</organism>
<gene>
    <name evidence="2" type="ORF">ABR69_07610</name>
</gene>
<reference evidence="2 3" key="1">
    <citation type="submission" date="2015-10" db="EMBL/GenBank/DDBJ databases">
        <title>Metagenome-Assembled Genomes uncover a global brackish microbiome.</title>
        <authorList>
            <person name="Hugerth L.W."/>
            <person name="Larsson J."/>
            <person name="Alneberg J."/>
            <person name="Lindh M.V."/>
            <person name="Legrand C."/>
            <person name="Pinhassi J."/>
            <person name="Andersson A.F."/>
        </authorList>
    </citation>
    <scope>NUCLEOTIDE SEQUENCE [LARGE SCALE GENOMIC DNA]</scope>
    <source>
        <strain evidence="2">BACL4 MAG-120507-bin80</strain>
    </source>
</reference>